<keyword evidence="3" id="KW-1185">Reference proteome</keyword>
<feature type="transmembrane region" description="Helical" evidence="1">
    <location>
        <begin position="55"/>
        <end position="76"/>
    </location>
</feature>
<gene>
    <name evidence="2" type="ORF">BpHYR1_044106</name>
</gene>
<proteinExistence type="predicted"/>
<dbReference type="EMBL" id="REGN01006937">
    <property type="protein sequence ID" value="RNA07824.1"/>
    <property type="molecule type" value="Genomic_DNA"/>
</dbReference>
<keyword evidence="1" id="KW-0812">Transmembrane</keyword>
<keyword evidence="1" id="KW-1133">Transmembrane helix</keyword>
<reference evidence="2 3" key="1">
    <citation type="journal article" date="2018" name="Sci. Rep.">
        <title>Genomic signatures of local adaptation to the degree of environmental predictability in rotifers.</title>
        <authorList>
            <person name="Franch-Gras L."/>
            <person name="Hahn C."/>
            <person name="Garcia-Roger E.M."/>
            <person name="Carmona M.J."/>
            <person name="Serra M."/>
            <person name="Gomez A."/>
        </authorList>
    </citation>
    <scope>NUCLEOTIDE SEQUENCE [LARGE SCALE GENOMIC DNA]</scope>
    <source>
        <strain evidence="2">HYR1</strain>
    </source>
</reference>
<sequence length="89" mass="10494">MFRILRKEENGKIKKNRQRIVAIKISFSSFVLQFINRIYYLSKIWISKIFFLDRFVAAYTAGHGLGYFFFLAGHVASRPDPNTIIFNEN</sequence>
<dbReference type="AlphaFoldDB" id="A0A3M7Q9J1"/>
<accession>A0A3M7Q9J1</accession>
<keyword evidence="1" id="KW-0472">Membrane</keyword>
<evidence type="ECO:0000256" key="1">
    <source>
        <dbReference type="SAM" id="Phobius"/>
    </source>
</evidence>
<organism evidence="2 3">
    <name type="scientific">Brachionus plicatilis</name>
    <name type="common">Marine rotifer</name>
    <name type="synonym">Brachionus muelleri</name>
    <dbReference type="NCBI Taxonomy" id="10195"/>
    <lineage>
        <taxon>Eukaryota</taxon>
        <taxon>Metazoa</taxon>
        <taxon>Spiralia</taxon>
        <taxon>Gnathifera</taxon>
        <taxon>Rotifera</taxon>
        <taxon>Eurotatoria</taxon>
        <taxon>Monogononta</taxon>
        <taxon>Pseudotrocha</taxon>
        <taxon>Ploima</taxon>
        <taxon>Brachionidae</taxon>
        <taxon>Brachionus</taxon>
    </lineage>
</organism>
<name>A0A3M7Q9J1_BRAPC</name>
<comment type="caution">
    <text evidence="2">The sequence shown here is derived from an EMBL/GenBank/DDBJ whole genome shotgun (WGS) entry which is preliminary data.</text>
</comment>
<evidence type="ECO:0000313" key="3">
    <source>
        <dbReference type="Proteomes" id="UP000276133"/>
    </source>
</evidence>
<evidence type="ECO:0000313" key="2">
    <source>
        <dbReference type="EMBL" id="RNA07824.1"/>
    </source>
</evidence>
<feature type="transmembrane region" description="Helical" evidence="1">
    <location>
        <begin position="21"/>
        <end position="40"/>
    </location>
</feature>
<dbReference type="Proteomes" id="UP000276133">
    <property type="component" value="Unassembled WGS sequence"/>
</dbReference>
<protein>
    <submittedName>
        <fullName evidence="2">Uncharacterized protein</fullName>
    </submittedName>
</protein>